<proteinExistence type="predicted"/>
<dbReference type="Proteomes" id="UP000214606">
    <property type="component" value="Chromosome"/>
</dbReference>
<dbReference type="AlphaFoldDB" id="A0A165XAR4"/>
<sequence length="314" mass="38151">MSLHDIILQTKLKTDDGNVDNISRTERYAKFYKKHPEVKWALLASMVSRNAGWFMTDLEGIPLKQALPYEKRQWLFLSVETANWLIFADAYPQLLLYEYSKRYNKPMFYLLEAFHVSAFMMEEWERFFRTKDEKRLLTSLIINEQHVIQKPVIDHPLFKKFVFHSLPFIFQDLFHFRVILFPTLTGKLYGFSTHQFSHVKKRIELGKRLAWLLFHPLYHGQFLKFSNRVIHTGSRYDYEKYMKKTTKRKSPYLRTAFPIISHEIDEKEREWFHGQRLGKYYKDPEIPKRIELTNWYEKKQSQLHLLCMMKQYLQ</sequence>
<dbReference type="KEGG" id="apak:AP3564_16950"/>
<protein>
    <recommendedName>
        <fullName evidence="5">DUF2515 domain-containing protein</fullName>
    </recommendedName>
</protein>
<dbReference type="STRING" id="33936.AZI98_12100"/>
<dbReference type="InterPro" id="IPR019658">
    <property type="entry name" value="DUF2515"/>
</dbReference>
<dbReference type="RefSeq" id="WP_063388544.1">
    <property type="nucleotide sequence ID" value="NZ_CP017703.1"/>
</dbReference>
<dbReference type="OrthoDB" id="2690514at2"/>
<dbReference type="EMBL" id="LWBR01000035">
    <property type="protein sequence ID" value="KZN95810.1"/>
    <property type="molecule type" value="Genomic_DNA"/>
</dbReference>
<gene>
    <name evidence="1" type="ORF">AP3564_16950</name>
    <name evidence="2" type="ORF">AZI98_12100</name>
</gene>
<keyword evidence="3" id="KW-1185">Reference proteome</keyword>
<evidence type="ECO:0000313" key="2">
    <source>
        <dbReference type="EMBL" id="KZN95810.1"/>
    </source>
</evidence>
<name>A0A165XAR4_9BACI</name>
<evidence type="ECO:0000313" key="3">
    <source>
        <dbReference type="Proteomes" id="UP000076476"/>
    </source>
</evidence>
<reference evidence="1 4" key="2">
    <citation type="submission" date="2016-10" db="EMBL/GenBank/DDBJ databases">
        <title>The whole genome sequencing and assembly of Aeribacillus pallidus KCTC3564 strain.</title>
        <authorList>
            <person name="Lee Y.-J."/>
            <person name="Park M.-K."/>
            <person name="Yi H."/>
            <person name="Bahn Y.-S."/>
            <person name="Kim J.F."/>
            <person name="Lee D.-W."/>
        </authorList>
    </citation>
    <scope>NUCLEOTIDE SEQUENCE [LARGE SCALE GENOMIC DNA]</scope>
    <source>
        <strain evidence="1 4">KCTC3564</strain>
    </source>
</reference>
<organism evidence="2 3">
    <name type="scientific">Aeribacillus pallidus</name>
    <dbReference type="NCBI Taxonomy" id="33936"/>
    <lineage>
        <taxon>Bacteria</taxon>
        <taxon>Bacillati</taxon>
        <taxon>Bacillota</taxon>
        <taxon>Bacilli</taxon>
        <taxon>Bacillales</taxon>
        <taxon>Bacillaceae</taxon>
        <taxon>Aeribacillus</taxon>
    </lineage>
</organism>
<evidence type="ECO:0000313" key="1">
    <source>
        <dbReference type="EMBL" id="ASS91700.1"/>
    </source>
</evidence>
<dbReference type="Proteomes" id="UP000076476">
    <property type="component" value="Unassembled WGS sequence"/>
</dbReference>
<dbReference type="Pfam" id="PF10720">
    <property type="entry name" value="DUF2515"/>
    <property type="match status" value="1"/>
</dbReference>
<dbReference type="EMBL" id="CP017703">
    <property type="protein sequence ID" value="ASS91700.1"/>
    <property type="molecule type" value="Genomic_DNA"/>
</dbReference>
<evidence type="ECO:0008006" key="5">
    <source>
        <dbReference type="Google" id="ProtNLM"/>
    </source>
</evidence>
<reference evidence="2 3" key="1">
    <citation type="submission" date="2016-04" db="EMBL/GenBank/DDBJ databases">
        <title>Draft genome sequence of Aeribacillus pallidus 8m3 from petroleum reservoir.</title>
        <authorList>
            <person name="Poltaraus A.B."/>
            <person name="Nazina T.N."/>
            <person name="Tourova T.P."/>
            <person name="Malakho S.M."/>
            <person name="Korshunova A.V."/>
            <person name="Sokolova D.S."/>
        </authorList>
    </citation>
    <scope>NUCLEOTIDE SEQUENCE [LARGE SCALE GENOMIC DNA]</scope>
    <source>
        <strain evidence="2 3">8m3</strain>
    </source>
</reference>
<accession>A0A165XAR4</accession>
<evidence type="ECO:0000313" key="4">
    <source>
        <dbReference type="Proteomes" id="UP000214606"/>
    </source>
</evidence>